<comment type="caution">
    <text evidence="2">The sequence shown here is derived from an EMBL/GenBank/DDBJ whole genome shotgun (WGS) entry which is preliminary data.</text>
</comment>
<gene>
    <name evidence="2" type="ORF">OC842_007982</name>
</gene>
<evidence type="ECO:0000313" key="2">
    <source>
        <dbReference type="EMBL" id="KAK0517839.1"/>
    </source>
</evidence>
<proteinExistence type="predicted"/>
<protein>
    <submittedName>
        <fullName evidence="2">Uncharacterized protein</fullName>
    </submittedName>
</protein>
<dbReference type="EMBL" id="JAPDMQ010001578">
    <property type="protein sequence ID" value="KAK0517839.1"/>
    <property type="molecule type" value="Genomic_DNA"/>
</dbReference>
<keyword evidence="3" id="KW-1185">Reference proteome</keyword>
<organism evidence="2 3">
    <name type="scientific">Tilletia horrida</name>
    <dbReference type="NCBI Taxonomy" id="155126"/>
    <lineage>
        <taxon>Eukaryota</taxon>
        <taxon>Fungi</taxon>
        <taxon>Dikarya</taxon>
        <taxon>Basidiomycota</taxon>
        <taxon>Ustilaginomycotina</taxon>
        <taxon>Exobasidiomycetes</taxon>
        <taxon>Tilletiales</taxon>
        <taxon>Tilletiaceae</taxon>
        <taxon>Tilletia</taxon>
    </lineage>
</organism>
<dbReference type="AlphaFoldDB" id="A0AAN6G550"/>
<name>A0AAN6G550_9BASI</name>
<reference evidence="2" key="1">
    <citation type="journal article" date="2023" name="PhytoFront">
        <title>Draft Genome Resources of Seven Strains of Tilletia horrida, Causal Agent of Kernel Smut of Rice.</title>
        <authorList>
            <person name="Khanal S."/>
            <person name="Antony Babu S."/>
            <person name="Zhou X.G."/>
        </authorList>
    </citation>
    <scope>NUCLEOTIDE SEQUENCE</scope>
    <source>
        <strain evidence="2">TX3</strain>
    </source>
</reference>
<evidence type="ECO:0000256" key="1">
    <source>
        <dbReference type="SAM" id="MobiDB-lite"/>
    </source>
</evidence>
<feature type="non-terminal residue" evidence="2">
    <location>
        <position position="1"/>
    </location>
</feature>
<dbReference type="Proteomes" id="UP001176521">
    <property type="component" value="Unassembled WGS sequence"/>
</dbReference>
<accession>A0AAN6G550</accession>
<sequence length="85" mass="8945">SSATQIFSMSAESINYINVVTTETASAPGTPRKRKLTRKNTDDSIASPSNAAGPFKERKDGDDDDTAAPEPVILASTKGKGRSCN</sequence>
<feature type="region of interest" description="Disordered" evidence="1">
    <location>
        <begin position="23"/>
        <end position="85"/>
    </location>
</feature>
<evidence type="ECO:0000313" key="3">
    <source>
        <dbReference type="Proteomes" id="UP001176521"/>
    </source>
</evidence>